<feature type="region of interest" description="Disordered" evidence="9">
    <location>
        <begin position="559"/>
        <end position="582"/>
    </location>
</feature>
<keyword evidence="6 10" id="KW-1133">Transmembrane helix</keyword>
<reference evidence="12 13" key="1">
    <citation type="submission" date="2018-04" db="EMBL/GenBank/DDBJ databases">
        <authorList>
            <person name="Huttner S."/>
            <person name="Dainat J."/>
        </authorList>
    </citation>
    <scope>NUCLEOTIDE SEQUENCE [LARGE SCALE GENOMIC DNA]</scope>
</reference>
<dbReference type="InterPro" id="IPR004331">
    <property type="entry name" value="SPX_dom"/>
</dbReference>
<comment type="subcellular location">
    <subcellularLocation>
        <location evidence="1">Vacuole membrane</location>
        <topology evidence="1">Multi-pass membrane protein</topology>
    </subcellularLocation>
</comment>
<dbReference type="AlphaFoldDB" id="A0A446BVN0"/>
<name>A0A446BVN0_9PEZI</name>
<dbReference type="EMBL" id="OUUZ01000018">
    <property type="protein sequence ID" value="SPQ26602.1"/>
    <property type="molecule type" value="Genomic_DNA"/>
</dbReference>
<feature type="transmembrane region" description="Helical" evidence="10">
    <location>
        <begin position="416"/>
        <end position="439"/>
    </location>
</feature>
<dbReference type="GO" id="GO:0006799">
    <property type="term" value="P:polyphosphate biosynthetic process"/>
    <property type="evidence" value="ECO:0007669"/>
    <property type="project" value="UniProtKB-ARBA"/>
</dbReference>
<organism evidence="12 13">
    <name type="scientific">Thermothielavioides terrestris</name>
    <dbReference type="NCBI Taxonomy" id="2587410"/>
    <lineage>
        <taxon>Eukaryota</taxon>
        <taxon>Fungi</taxon>
        <taxon>Dikarya</taxon>
        <taxon>Ascomycota</taxon>
        <taxon>Pezizomycotina</taxon>
        <taxon>Sordariomycetes</taxon>
        <taxon>Sordariomycetidae</taxon>
        <taxon>Sordariales</taxon>
        <taxon>Chaetomiaceae</taxon>
        <taxon>Thermothielavioides</taxon>
    </lineage>
</organism>
<protein>
    <submittedName>
        <fullName evidence="12">8f4f2195-8674-4d51-ae5c-9e745e11a3be</fullName>
    </submittedName>
</protein>
<keyword evidence="2" id="KW-0926">Vacuole</keyword>
<dbReference type="InterPro" id="IPR004136">
    <property type="entry name" value="NMO"/>
</dbReference>
<dbReference type="PANTHER" id="PTHR46140:SF1">
    <property type="entry name" value="VACUOLAR TRANSPORTER CHAPERONE COMPLEX SUBUNIT 4-RELATED"/>
    <property type="match status" value="1"/>
</dbReference>
<evidence type="ECO:0000256" key="5">
    <source>
        <dbReference type="ARBA" id="ARBA00022692"/>
    </source>
</evidence>
<evidence type="ECO:0000256" key="4">
    <source>
        <dbReference type="ARBA" id="ARBA00022643"/>
    </source>
</evidence>
<dbReference type="InterPro" id="IPR051572">
    <property type="entry name" value="VTC_Complex_Subunit"/>
</dbReference>
<keyword evidence="4" id="KW-0288">FMN</keyword>
<evidence type="ECO:0000256" key="10">
    <source>
        <dbReference type="SAM" id="Phobius"/>
    </source>
</evidence>
<evidence type="ECO:0000256" key="2">
    <source>
        <dbReference type="ARBA" id="ARBA00022554"/>
    </source>
</evidence>
<dbReference type="CDD" id="cd14474">
    <property type="entry name" value="SPX_YDR089W"/>
    <property type="match status" value="1"/>
</dbReference>
<evidence type="ECO:0000256" key="7">
    <source>
        <dbReference type="ARBA" id="ARBA00023002"/>
    </source>
</evidence>
<dbReference type="PANTHER" id="PTHR46140">
    <property type="entry name" value="VACUOLAR TRANSPORTER CHAPERONE 1-RELATED"/>
    <property type="match status" value="1"/>
</dbReference>
<feature type="compositionally biased region" description="Low complexity" evidence="9">
    <location>
        <begin position="211"/>
        <end position="220"/>
    </location>
</feature>
<dbReference type="Pfam" id="PF03060">
    <property type="entry name" value="NMO"/>
    <property type="match status" value="1"/>
</dbReference>
<gene>
    <name evidence="12" type="ORF">TT172_LOCUS9021</name>
</gene>
<feature type="region of interest" description="Disordered" evidence="9">
    <location>
        <begin position="484"/>
        <end position="510"/>
    </location>
</feature>
<dbReference type="GO" id="GO:0005774">
    <property type="term" value="C:vacuolar membrane"/>
    <property type="evidence" value="ECO:0007669"/>
    <property type="project" value="UniProtKB-SubCell"/>
</dbReference>
<dbReference type="Gene3D" id="3.20.20.70">
    <property type="entry name" value="Aldolase class I"/>
    <property type="match status" value="3"/>
</dbReference>
<feature type="domain" description="SPX" evidence="11">
    <location>
        <begin position="1"/>
        <end position="163"/>
    </location>
</feature>
<evidence type="ECO:0000259" key="11">
    <source>
        <dbReference type="PROSITE" id="PS51382"/>
    </source>
</evidence>
<feature type="compositionally biased region" description="Polar residues" evidence="9">
    <location>
        <begin position="321"/>
        <end position="331"/>
    </location>
</feature>
<dbReference type="GO" id="GO:0018580">
    <property type="term" value="F:nitronate monooxygenase activity"/>
    <property type="evidence" value="ECO:0007669"/>
    <property type="project" value="InterPro"/>
</dbReference>
<evidence type="ECO:0000313" key="12">
    <source>
        <dbReference type="EMBL" id="SPQ26602.1"/>
    </source>
</evidence>
<dbReference type="PROSITE" id="PS51382">
    <property type="entry name" value="SPX"/>
    <property type="match status" value="1"/>
</dbReference>
<keyword evidence="3" id="KW-0285">Flavoprotein</keyword>
<dbReference type="SUPFAM" id="SSF51412">
    <property type="entry name" value="Inosine monophosphate dehydrogenase (IMPDH)"/>
    <property type="match status" value="1"/>
</dbReference>
<dbReference type="InterPro" id="IPR013785">
    <property type="entry name" value="Aldolase_TIM"/>
</dbReference>
<evidence type="ECO:0000313" key="13">
    <source>
        <dbReference type="Proteomes" id="UP000289323"/>
    </source>
</evidence>
<feature type="compositionally biased region" description="Polar residues" evidence="9">
    <location>
        <begin position="221"/>
        <end position="231"/>
    </location>
</feature>
<evidence type="ECO:0000256" key="8">
    <source>
        <dbReference type="ARBA" id="ARBA00023136"/>
    </source>
</evidence>
<evidence type="ECO:0000256" key="9">
    <source>
        <dbReference type="SAM" id="MobiDB-lite"/>
    </source>
</evidence>
<dbReference type="CDD" id="cd04730">
    <property type="entry name" value="NPD_like"/>
    <property type="match status" value="1"/>
</dbReference>
<keyword evidence="8 10" id="KW-0472">Membrane</keyword>
<sequence>MKYGEQFAQESAPQWSLHNIDYNSLKHHIKVHTTKDQATAIAIPGRQNTALSKFEDDFYAELCRQHDRVDLFVTSKADEVARRLQHLSAQIHRLILRCATSGLDRIPLKRQQRFAKYEQALLQCGDDIKSLERFVGAQVVAFRKILKKYRKWTGSSTLSSRFREGTLANPKSFTRRDFSQLHTQYNDILETLHAALPTTPDGRIALPALESQSSQSSQPSRPATAQLSPSETVVAEQPQPSAGYWNEYECGSEAGDFDRNGDSEYAIYIDPNAEVGFPGMKTLSRFLAKPFSKLAAWTSRRHPDGAPYDNPERGPLLPTHFTASPYGSTHSPAEPSYFTTPPGGAAGTATETDLEDDRSSARYPSNRHSRRNSASYRGYTSSSDDHFFPAGYSVHYAAYSLPSISEQRVARYRERVLLWGTWASFAVSYVLMGIAAVLIMTGRHKMRLEVDAGAQHPIIISAPMLGTSNATLAAEVSKAGGIATHHCPHRPRPHPTTTTTPFRCPRPNPQPPPLPRLPVGVGFILCDPARSFARHFLATALPLLRRHRPAAVWLFAPLPEDEDEDAAGDGEDDGSDGGDGDDGTVVLARVVAALKREGFLVMVQVGTVASAARAVAHGADVLVVQGVDAGGHQFAAGAGVFIAAEEAWTPEFRKKLILEATDGGPSTVKTSVLDDIQSTAIWPGIYDGRGLIGKSWQDHLAGMSVEENIRLFKEADKAGDTSRKITWAGTGVGLVRDVRPAGDIVREARQDAIDRIRRLQSVV</sequence>
<keyword evidence="5 10" id="KW-0812">Transmembrane</keyword>
<feature type="region of interest" description="Disordered" evidence="9">
    <location>
        <begin position="300"/>
        <end position="378"/>
    </location>
</feature>
<feature type="region of interest" description="Disordered" evidence="9">
    <location>
        <begin position="210"/>
        <end position="249"/>
    </location>
</feature>
<evidence type="ECO:0000256" key="3">
    <source>
        <dbReference type="ARBA" id="ARBA00022630"/>
    </source>
</evidence>
<proteinExistence type="predicted"/>
<dbReference type="Proteomes" id="UP000289323">
    <property type="component" value="Unassembled WGS sequence"/>
</dbReference>
<evidence type="ECO:0000256" key="6">
    <source>
        <dbReference type="ARBA" id="ARBA00022989"/>
    </source>
</evidence>
<keyword evidence="7" id="KW-0560">Oxidoreductase</keyword>
<accession>A0A446BVN0</accession>
<evidence type="ECO:0000256" key="1">
    <source>
        <dbReference type="ARBA" id="ARBA00004128"/>
    </source>
</evidence>
<feature type="compositionally biased region" description="Low complexity" evidence="9">
    <location>
        <begin position="339"/>
        <end position="350"/>
    </location>
</feature>